<organism evidence="2 3">
    <name type="scientific">Heracleum sosnowskyi</name>
    <dbReference type="NCBI Taxonomy" id="360622"/>
    <lineage>
        <taxon>Eukaryota</taxon>
        <taxon>Viridiplantae</taxon>
        <taxon>Streptophyta</taxon>
        <taxon>Embryophyta</taxon>
        <taxon>Tracheophyta</taxon>
        <taxon>Spermatophyta</taxon>
        <taxon>Magnoliopsida</taxon>
        <taxon>eudicotyledons</taxon>
        <taxon>Gunneridae</taxon>
        <taxon>Pentapetalae</taxon>
        <taxon>asterids</taxon>
        <taxon>campanulids</taxon>
        <taxon>Apiales</taxon>
        <taxon>Apiaceae</taxon>
        <taxon>Apioideae</taxon>
        <taxon>apioid superclade</taxon>
        <taxon>Tordylieae</taxon>
        <taxon>Tordyliinae</taxon>
        <taxon>Heracleum</taxon>
    </lineage>
</organism>
<evidence type="ECO:0000256" key="1">
    <source>
        <dbReference type="SAM" id="Phobius"/>
    </source>
</evidence>
<protein>
    <submittedName>
        <fullName evidence="2">TGS domain-containing protein</fullName>
    </submittedName>
</protein>
<comment type="caution">
    <text evidence="2">The sequence shown here is derived from an EMBL/GenBank/DDBJ whole genome shotgun (WGS) entry which is preliminary data.</text>
</comment>
<reference evidence="2" key="2">
    <citation type="submission" date="2023-05" db="EMBL/GenBank/DDBJ databases">
        <authorList>
            <person name="Schelkunov M.I."/>
        </authorList>
    </citation>
    <scope>NUCLEOTIDE SEQUENCE</scope>
    <source>
        <strain evidence="2">Hsosn_3</strain>
        <tissue evidence="2">Leaf</tissue>
    </source>
</reference>
<reference evidence="2" key="1">
    <citation type="submission" date="2023-02" db="EMBL/GenBank/DDBJ databases">
        <title>Genome of toxic invasive species Heracleum sosnowskyi carries increased number of genes despite the absence of recent whole-genome duplications.</title>
        <authorList>
            <person name="Schelkunov M."/>
            <person name="Shtratnikova V."/>
            <person name="Makarenko M."/>
            <person name="Klepikova A."/>
            <person name="Omelchenko D."/>
            <person name="Novikova G."/>
            <person name="Obukhova E."/>
            <person name="Bogdanov V."/>
            <person name="Penin A."/>
            <person name="Logacheva M."/>
        </authorList>
    </citation>
    <scope>NUCLEOTIDE SEQUENCE</scope>
    <source>
        <strain evidence="2">Hsosn_3</strain>
        <tissue evidence="2">Leaf</tissue>
    </source>
</reference>
<dbReference type="PANTHER" id="PTHR23305">
    <property type="entry name" value="OBG GTPASE FAMILY"/>
    <property type="match status" value="1"/>
</dbReference>
<sequence>MKSSNAEHLTIEHGLCSKVKDGLHQGKNVQLGEWTAAENATLKTFKLLTAKPVVYLVSMNERDYKEKDNKFLPKIHTWVKEHGRGTIIPFSCVLESELAGMNAFEAGKYCREKQLQSALPVIIKIGFSAINHMYFSTAGSDVVKCQQIIYLAASLILCATLTAASLILYATLCITYTLC</sequence>
<dbReference type="AlphaFoldDB" id="A0AAD8HN78"/>
<dbReference type="Gene3D" id="3.40.50.300">
    <property type="entry name" value="P-loop containing nucleotide triphosphate hydrolases"/>
    <property type="match status" value="1"/>
</dbReference>
<name>A0AAD8HN78_9APIA</name>
<dbReference type="EMBL" id="JAUIZM010000008">
    <property type="protein sequence ID" value="KAK1370370.1"/>
    <property type="molecule type" value="Genomic_DNA"/>
</dbReference>
<dbReference type="Proteomes" id="UP001237642">
    <property type="component" value="Unassembled WGS sequence"/>
</dbReference>
<dbReference type="GO" id="GO:0016887">
    <property type="term" value="F:ATP hydrolysis activity"/>
    <property type="evidence" value="ECO:0007669"/>
    <property type="project" value="TreeGrafter"/>
</dbReference>
<dbReference type="InterPro" id="IPR027417">
    <property type="entry name" value="P-loop_NTPase"/>
</dbReference>
<keyword evidence="1" id="KW-0472">Membrane</keyword>
<evidence type="ECO:0000313" key="3">
    <source>
        <dbReference type="Proteomes" id="UP001237642"/>
    </source>
</evidence>
<keyword evidence="3" id="KW-1185">Reference proteome</keyword>
<dbReference type="GO" id="GO:0005737">
    <property type="term" value="C:cytoplasm"/>
    <property type="evidence" value="ECO:0007669"/>
    <property type="project" value="TreeGrafter"/>
</dbReference>
<dbReference type="SUPFAM" id="SSF52540">
    <property type="entry name" value="P-loop containing nucleoside triphosphate hydrolases"/>
    <property type="match status" value="1"/>
</dbReference>
<keyword evidence="1" id="KW-1133">Transmembrane helix</keyword>
<evidence type="ECO:0000313" key="2">
    <source>
        <dbReference type="EMBL" id="KAK1370370.1"/>
    </source>
</evidence>
<keyword evidence="1" id="KW-0812">Transmembrane</keyword>
<feature type="transmembrane region" description="Helical" evidence="1">
    <location>
        <begin position="148"/>
        <end position="178"/>
    </location>
</feature>
<dbReference type="PANTHER" id="PTHR23305:SF11">
    <property type="entry name" value="OBG-LIKE ATPASE 1"/>
    <property type="match status" value="1"/>
</dbReference>
<proteinExistence type="predicted"/>
<gene>
    <name evidence="2" type="ORF">POM88_036462</name>
</gene>
<accession>A0AAD8HN78</accession>